<evidence type="ECO:0000313" key="2">
    <source>
        <dbReference type="EMBL" id="CAG8949874.1"/>
    </source>
</evidence>
<gene>
    <name evidence="2" type="ORF">HYFRA_00004202</name>
</gene>
<accession>A0A9N9KLE9</accession>
<protein>
    <recommendedName>
        <fullName evidence="1">RNase III domain-containing protein</fullName>
    </recommendedName>
</protein>
<sequence length="164" mass="18796">MAPEQNKDQMIRGIEKIIQYAFEDKNIIWEALQAPGSGYRMSGTRHIDSKGNKRMAVVGDAWARVVILEEWFARTTNHPVRPLRIEKATEWQTKYMCNANLVKVCEEKEIWRFINLNTSTREIGARTKSDTMEAILAAVVQDGGMEHLKRVMNLLGLLPSHENV</sequence>
<comment type="caution">
    <text evidence="2">The sequence shown here is derived from an EMBL/GenBank/DDBJ whole genome shotgun (WGS) entry which is preliminary data.</text>
</comment>
<dbReference type="PROSITE" id="PS50142">
    <property type="entry name" value="RNASE_3_2"/>
    <property type="match status" value="1"/>
</dbReference>
<dbReference type="OrthoDB" id="67027at2759"/>
<dbReference type="SUPFAM" id="SSF69065">
    <property type="entry name" value="RNase III domain-like"/>
    <property type="match status" value="1"/>
</dbReference>
<dbReference type="EMBL" id="CAJVRL010000025">
    <property type="protein sequence ID" value="CAG8949874.1"/>
    <property type="molecule type" value="Genomic_DNA"/>
</dbReference>
<name>A0A9N9KLE9_9HELO</name>
<reference evidence="2" key="1">
    <citation type="submission" date="2021-07" db="EMBL/GenBank/DDBJ databases">
        <authorList>
            <person name="Durling M."/>
        </authorList>
    </citation>
    <scope>NUCLEOTIDE SEQUENCE</scope>
</reference>
<evidence type="ECO:0000259" key="1">
    <source>
        <dbReference type="PROSITE" id="PS50142"/>
    </source>
</evidence>
<dbReference type="InterPro" id="IPR000999">
    <property type="entry name" value="RNase_III_dom"/>
</dbReference>
<dbReference type="GO" id="GO:0004525">
    <property type="term" value="F:ribonuclease III activity"/>
    <property type="evidence" value="ECO:0007669"/>
    <property type="project" value="InterPro"/>
</dbReference>
<dbReference type="GO" id="GO:0006396">
    <property type="term" value="P:RNA processing"/>
    <property type="evidence" value="ECO:0007669"/>
    <property type="project" value="InterPro"/>
</dbReference>
<dbReference type="InterPro" id="IPR036389">
    <property type="entry name" value="RNase_III_sf"/>
</dbReference>
<dbReference type="AlphaFoldDB" id="A0A9N9KLE9"/>
<dbReference type="Pfam" id="PF00636">
    <property type="entry name" value="Ribonuclease_3"/>
    <property type="match status" value="1"/>
</dbReference>
<proteinExistence type="predicted"/>
<dbReference type="Gene3D" id="1.10.1520.10">
    <property type="entry name" value="Ribonuclease III domain"/>
    <property type="match status" value="1"/>
</dbReference>
<feature type="domain" description="RNase III" evidence="1">
    <location>
        <begin position="11"/>
        <end position="144"/>
    </location>
</feature>
<evidence type="ECO:0000313" key="3">
    <source>
        <dbReference type="Proteomes" id="UP000696280"/>
    </source>
</evidence>
<dbReference type="Proteomes" id="UP000696280">
    <property type="component" value="Unassembled WGS sequence"/>
</dbReference>
<organism evidence="2 3">
    <name type="scientific">Hymenoscyphus fraxineus</name>
    <dbReference type="NCBI Taxonomy" id="746836"/>
    <lineage>
        <taxon>Eukaryota</taxon>
        <taxon>Fungi</taxon>
        <taxon>Dikarya</taxon>
        <taxon>Ascomycota</taxon>
        <taxon>Pezizomycotina</taxon>
        <taxon>Leotiomycetes</taxon>
        <taxon>Helotiales</taxon>
        <taxon>Helotiaceae</taxon>
        <taxon>Hymenoscyphus</taxon>
    </lineage>
</organism>
<keyword evidence="3" id="KW-1185">Reference proteome</keyword>